<name>A0AAU2H246_9ACTN</name>
<reference evidence="2" key="1">
    <citation type="submission" date="2022-10" db="EMBL/GenBank/DDBJ databases">
        <title>The complete genomes of actinobacterial strains from the NBC collection.</title>
        <authorList>
            <person name="Joergensen T.S."/>
            <person name="Alvarez Arevalo M."/>
            <person name="Sterndorff E.B."/>
            <person name="Faurdal D."/>
            <person name="Vuksanovic O."/>
            <person name="Mourched A.-S."/>
            <person name="Charusanti P."/>
            <person name="Shaw S."/>
            <person name="Blin K."/>
            <person name="Weber T."/>
        </authorList>
    </citation>
    <scope>NUCLEOTIDE SEQUENCE</scope>
    <source>
        <strain evidence="2">NBC_00060</strain>
    </source>
</reference>
<organism evidence="2">
    <name type="scientific">Streptomyces sp. NBC_00060</name>
    <dbReference type="NCBI Taxonomy" id="2975636"/>
    <lineage>
        <taxon>Bacteria</taxon>
        <taxon>Bacillati</taxon>
        <taxon>Actinomycetota</taxon>
        <taxon>Actinomycetes</taxon>
        <taxon>Kitasatosporales</taxon>
        <taxon>Streptomycetaceae</taxon>
        <taxon>Streptomyces</taxon>
    </lineage>
</organism>
<evidence type="ECO:0000313" key="2">
    <source>
        <dbReference type="EMBL" id="WTU42256.1"/>
    </source>
</evidence>
<dbReference type="EMBL" id="CP108253">
    <property type="protein sequence ID" value="WTU42256.1"/>
    <property type="molecule type" value="Genomic_DNA"/>
</dbReference>
<evidence type="ECO:0000256" key="1">
    <source>
        <dbReference type="SAM" id="Phobius"/>
    </source>
</evidence>
<feature type="transmembrane region" description="Helical" evidence="1">
    <location>
        <begin position="19"/>
        <end position="37"/>
    </location>
</feature>
<proteinExistence type="predicted"/>
<keyword evidence="1" id="KW-1133">Transmembrane helix</keyword>
<accession>A0AAU2H246</accession>
<keyword evidence="1" id="KW-0472">Membrane</keyword>
<gene>
    <name evidence="2" type="ORF">OHV25_23100</name>
</gene>
<keyword evidence="1" id="KW-0812">Transmembrane</keyword>
<dbReference type="AlphaFoldDB" id="A0AAU2H246"/>
<protein>
    <submittedName>
        <fullName evidence="2">Uncharacterized protein</fullName>
    </submittedName>
</protein>
<sequence length="202" mass="21326">MNTCEAEQSVVSQFLQRRWIAAGVGAAVVTTLAGGLLPSSSQDSVKATSTIATQQSAVNPQGLTAVESAEWEYLTATPESRKRLIAEVQEAFAGVATVRTDAQEQNARTAASATSADKGHVVQALATGVTGTHFWIIASYADIARGMITRAVRACSVRVPAWLCTNAGKVLTSWSRGWGATAKHGVWAAVYWKPAHVAGGRW</sequence>